<dbReference type="OrthoDB" id="1427555at2759"/>
<accession>A0A3P7N8S8</accession>
<evidence type="ECO:0000313" key="2">
    <source>
        <dbReference type="EMBL" id="VDN33253.1"/>
    </source>
</evidence>
<name>A0A3P7N8S8_CYLGO</name>
<dbReference type="Proteomes" id="UP000271889">
    <property type="component" value="Unassembled WGS sequence"/>
</dbReference>
<feature type="region of interest" description="Disordered" evidence="1">
    <location>
        <begin position="41"/>
        <end position="60"/>
    </location>
</feature>
<proteinExistence type="predicted"/>
<protein>
    <submittedName>
        <fullName evidence="2">Uncharacterized protein</fullName>
    </submittedName>
</protein>
<reference evidence="2 3" key="1">
    <citation type="submission" date="2018-11" db="EMBL/GenBank/DDBJ databases">
        <authorList>
            <consortium name="Pathogen Informatics"/>
        </authorList>
    </citation>
    <scope>NUCLEOTIDE SEQUENCE [LARGE SCALE GENOMIC DNA]</scope>
</reference>
<evidence type="ECO:0000256" key="1">
    <source>
        <dbReference type="SAM" id="MobiDB-lite"/>
    </source>
</evidence>
<organism evidence="2 3">
    <name type="scientific">Cylicostephanus goldi</name>
    <name type="common">Nematode worm</name>
    <dbReference type="NCBI Taxonomy" id="71465"/>
    <lineage>
        <taxon>Eukaryota</taxon>
        <taxon>Metazoa</taxon>
        <taxon>Ecdysozoa</taxon>
        <taxon>Nematoda</taxon>
        <taxon>Chromadorea</taxon>
        <taxon>Rhabditida</taxon>
        <taxon>Rhabditina</taxon>
        <taxon>Rhabditomorpha</taxon>
        <taxon>Strongyloidea</taxon>
        <taxon>Strongylidae</taxon>
        <taxon>Cylicostephanus</taxon>
    </lineage>
</organism>
<gene>
    <name evidence="2" type="ORF">CGOC_LOCUS12339</name>
</gene>
<keyword evidence="3" id="KW-1185">Reference proteome</keyword>
<dbReference type="EMBL" id="UYRV01122409">
    <property type="protein sequence ID" value="VDN33253.1"/>
    <property type="molecule type" value="Genomic_DNA"/>
</dbReference>
<sequence>MTTSSNECAKLFDGALRQLVSWSDCDALGGFHKTLADLKASDPDASKLTPSKSNKNYNKKRENLQYFQEPFALVWKDLGRAHAQEAFRLGLEGLGTSSCTRVNPLLKANLEQLQKDAKEYGNERERKHAKAAQLYAQG</sequence>
<feature type="region of interest" description="Disordered" evidence="1">
    <location>
        <begin position="119"/>
        <end position="138"/>
    </location>
</feature>
<evidence type="ECO:0000313" key="3">
    <source>
        <dbReference type="Proteomes" id="UP000271889"/>
    </source>
</evidence>
<dbReference type="AlphaFoldDB" id="A0A3P7N8S8"/>